<evidence type="ECO:0000256" key="1">
    <source>
        <dbReference type="ARBA" id="ARBA00022603"/>
    </source>
</evidence>
<dbReference type="Pfam" id="PF13649">
    <property type="entry name" value="Methyltransf_25"/>
    <property type="match status" value="1"/>
</dbReference>
<dbReference type="GO" id="GO:0008757">
    <property type="term" value="F:S-adenosylmethionine-dependent methyltransferase activity"/>
    <property type="evidence" value="ECO:0007669"/>
    <property type="project" value="InterPro"/>
</dbReference>
<protein>
    <recommendedName>
        <fullName evidence="5">Methyltransferase domain-containing protein</fullName>
    </recommendedName>
</protein>
<dbReference type="SUPFAM" id="SSF53335">
    <property type="entry name" value="S-adenosyl-L-methionine-dependent methyltransferases"/>
    <property type="match status" value="1"/>
</dbReference>
<keyword evidence="3" id="KW-0949">S-adenosyl-L-methionine</keyword>
<organism evidence="6">
    <name type="scientific">Paraconexibacter sp. AEG42_29</name>
    <dbReference type="NCBI Taxonomy" id="2997339"/>
    <lineage>
        <taxon>Bacteria</taxon>
        <taxon>Bacillati</taxon>
        <taxon>Actinomycetota</taxon>
        <taxon>Thermoleophilia</taxon>
        <taxon>Solirubrobacterales</taxon>
        <taxon>Paraconexibacteraceae</taxon>
        <taxon>Paraconexibacter</taxon>
    </lineage>
</organism>
<dbReference type="EMBL" id="CP114014">
    <property type="protein sequence ID" value="XAY08020.1"/>
    <property type="molecule type" value="Genomic_DNA"/>
</dbReference>
<evidence type="ECO:0000256" key="3">
    <source>
        <dbReference type="ARBA" id="ARBA00022691"/>
    </source>
</evidence>
<feature type="domain" description="Methyltransferase" evidence="5">
    <location>
        <begin position="65"/>
        <end position="158"/>
    </location>
</feature>
<dbReference type="CDD" id="cd02440">
    <property type="entry name" value="AdoMet_MTases"/>
    <property type="match status" value="1"/>
</dbReference>
<feature type="compositionally biased region" description="Low complexity" evidence="4">
    <location>
        <begin position="332"/>
        <end position="344"/>
    </location>
</feature>
<feature type="region of interest" description="Disordered" evidence="4">
    <location>
        <begin position="332"/>
        <end position="353"/>
    </location>
</feature>
<dbReference type="PANTHER" id="PTHR43464">
    <property type="entry name" value="METHYLTRANSFERASE"/>
    <property type="match status" value="1"/>
</dbReference>
<dbReference type="GO" id="GO:0032259">
    <property type="term" value="P:methylation"/>
    <property type="evidence" value="ECO:0007669"/>
    <property type="project" value="UniProtKB-KW"/>
</dbReference>
<evidence type="ECO:0000313" key="6">
    <source>
        <dbReference type="EMBL" id="XAY08020.1"/>
    </source>
</evidence>
<gene>
    <name evidence="6" type="ORF">DSM112329_04915</name>
</gene>
<sequence length="389" mass="42510">MPIAFPDPRPPLPPDELISRVLPHFGPDEAPAVRAAWHEYGEITVRAQERALAGVGRRFDEFTRVLDFGCGTGRALSLMEALTPGVELHGVDIDRDAIAWAGAHLPFAQWHVGPHEPPLDFPDGHFDLIVNHSVFTHLDARMQDLWLAELRRVLAPGGIALLTTHGETMIQPLLAGLAGGGEDPVPYLDTLRREGILFVAEDGYIGSVHPEYYHSTYHAPWYVYSHWGQFFTVRALLSPGSWGGHDIVVLERPEADVPVLAPIVPSLAGQGADPGSVAAAVPEVAAVAPAVQQVVDGWPVPQSAVGRLKRRLLASEYDLVRRVAGSTDAALQALPSSSPPAADAGEQAPSRRERMVALALKQQAERLTIVEREFRERLDTLERERRQEP</sequence>
<dbReference type="KEGG" id="parq:DSM112329_04915"/>
<proteinExistence type="predicted"/>
<dbReference type="InterPro" id="IPR041698">
    <property type="entry name" value="Methyltransf_25"/>
</dbReference>
<dbReference type="RefSeq" id="WP_354699206.1">
    <property type="nucleotide sequence ID" value="NZ_CP114014.1"/>
</dbReference>
<evidence type="ECO:0000256" key="4">
    <source>
        <dbReference type="SAM" id="MobiDB-lite"/>
    </source>
</evidence>
<keyword evidence="1" id="KW-0489">Methyltransferase</keyword>
<keyword evidence="2" id="KW-0808">Transferase</keyword>
<dbReference type="InterPro" id="IPR029063">
    <property type="entry name" value="SAM-dependent_MTases_sf"/>
</dbReference>
<dbReference type="Gene3D" id="3.40.50.150">
    <property type="entry name" value="Vaccinia Virus protein VP39"/>
    <property type="match status" value="1"/>
</dbReference>
<evidence type="ECO:0000256" key="2">
    <source>
        <dbReference type="ARBA" id="ARBA00022679"/>
    </source>
</evidence>
<name>A0AAU7B1Y6_9ACTN</name>
<dbReference type="AlphaFoldDB" id="A0AAU7B1Y6"/>
<evidence type="ECO:0000259" key="5">
    <source>
        <dbReference type="Pfam" id="PF13649"/>
    </source>
</evidence>
<accession>A0AAU7B1Y6</accession>
<dbReference type="PANTHER" id="PTHR43464:SF19">
    <property type="entry name" value="UBIQUINONE BIOSYNTHESIS O-METHYLTRANSFERASE, MITOCHONDRIAL"/>
    <property type="match status" value="1"/>
</dbReference>
<reference evidence="6" key="1">
    <citation type="submission" date="2022-12" db="EMBL/GenBank/DDBJ databases">
        <title>Paraconexibacter alkalitolerans sp. nov. and Baekduia alba sp. nov., isolated from soil and emended description of the genera Paraconexibacter (Chun et al., 2020) and Baekduia (An et al., 2020).</title>
        <authorList>
            <person name="Vieira S."/>
            <person name="Huber K.J."/>
            <person name="Geppert A."/>
            <person name="Wolf J."/>
            <person name="Neumann-Schaal M."/>
            <person name="Muesken M."/>
            <person name="Overmann J."/>
        </authorList>
    </citation>
    <scope>NUCLEOTIDE SEQUENCE</scope>
    <source>
        <strain evidence="6">AEG42_29</strain>
    </source>
</reference>